<gene>
    <name evidence="4" type="ORF">CYMTET_6416</name>
</gene>
<proteinExistence type="predicted"/>
<feature type="compositionally biased region" description="Polar residues" evidence="1">
    <location>
        <begin position="187"/>
        <end position="202"/>
    </location>
</feature>
<keyword evidence="5" id="KW-1185">Reference proteome</keyword>
<dbReference type="EMBL" id="LGRX02001528">
    <property type="protein sequence ID" value="KAK3286001.1"/>
    <property type="molecule type" value="Genomic_DNA"/>
</dbReference>
<feature type="region of interest" description="Disordered" evidence="1">
    <location>
        <begin position="531"/>
        <end position="557"/>
    </location>
</feature>
<accession>A0AAE0GXN5</accession>
<reference evidence="4 5" key="1">
    <citation type="journal article" date="2015" name="Genome Biol. Evol.">
        <title>Comparative Genomics of a Bacterivorous Green Alga Reveals Evolutionary Causalities and Consequences of Phago-Mixotrophic Mode of Nutrition.</title>
        <authorList>
            <person name="Burns J.A."/>
            <person name="Paasch A."/>
            <person name="Narechania A."/>
            <person name="Kim E."/>
        </authorList>
    </citation>
    <scope>NUCLEOTIDE SEQUENCE [LARGE SCALE GENOMIC DNA]</scope>
    <source>
        <strain evidence="4 5">PLY_AMNH</strain>
    </source>
</reference>
<feature type="region of interest" description="Disordered" evidence="1">
    <location>
        <begin position="175"/>
        <end position="210"/>
    </location>
</feature>
<dbReference type="Proteomes" id="UP001190700">
    <property type="component" value="Unassembled WGS sequence"/>
</dbReference>
<keyword evidence="2" id="KW-0472">Membrane</keyword>
<evidence type="ECO:0000256" key="1">
    <source>
        <dbReference type="SAM" id="MobiDB-lite"/>
    </source>
</evidence>
<evidence type="ECO:0000259" key="3">
    <source>
        <dbReference type="Pfam" id="PF20691"/>
    </source>
</evidence>
<evidence type="ECO:0000256" key="2">
    <source>
        <dbReference type="SAM" id="Phobius"/>
    </source>
</evidence>
<evidence type="ECO:0000313" key="5">
    <source>
        <dbReference type="Proteomes" id="UP001190700"/>
    </source>
</evidence>
<feature type="transmembrane region" description="Helical" evidence="2">
    <location>
        <begin position="7"/>
        <end position="27"/>
    </location>
</feature>
<organism evidence="4 5">
    <name type="scientific">Cymbomonas tetramitiformis</name>
    <dbReference type="NCBI Taxonomy" id="36881"/>
    <lineage>
        <taxon>Eukaryota</taxon>
        <taxon>Viridiplantae</taxon>
        <taxon>Chlorophyta</taxon>
        <taxon>Pyramimonadophyceae</taxon>
        <taxon>Pyramimonadales</taxon>
        <taxon>Pyramimonadaceae</taxon>
        <taxon>Cymbomonas</taxon>
    </lineage>
</organism>
<dbReference type="Pfam" id="PF20691">
    <property type="entry name" value="TAGT"/>
    <property type="match status" value="1"/>
</dbReference>
<dbReference type="InterPro" id="IPR049100">
    <property type="entry name" value="TAGT"/>
</dbReference>
<feature type="domain" description="TET-Associated Glycosyltransferase" evidence="3">
    <location>
        <begin position="265"/>
        <end position="466"/>
    </location>
</feature>
<evidence type="ECO:0000313" key="4">
    <source>
        <dbReference type="EMBL" id="KAK3286001.1"/>
    </source>
</evidence>
<keyword evidence="2" id="KW-0812">Transmembrane</keyword>
<comment type="caution">
    <text evidence="4">The sequence shown here is derived from an EMBL/GenBank/DDBJ whole genome shotgun (WGS) entry which is preliminary data.</text>
</comment>
<dbReference type="AlphaFoldDB" id="A0AAE0GXN5"/>
<sequence length="631" mass="69110">MDLWPSLLYLVLATLVLVSISVGLILWTSSGKVGQPPLRPPGHDTRRYADRDGCCSRWWRVFLELTGAIFQEILGASQDDATPFRTLGERWYQHAHKDAIQSNFGTRLALTSWSRALLSQEGNGSEVVVWEKELLGKQMPLERFKALGLLEEEENSSTCNKPDSAPGHQVAQLSVTEQSSRRRHLQRASQWPSCPESTTWSPSPAGLRQEAPTLLKPPRLGSEPAIQQVVSTPGGDVVTLYGTSEKLQRLKEFEHQLLGQQGVQPVGIPSIGRAELGLPSLLVEEDELVLIVVFVPQAEVALHCSKWPHHIVAGVADIKLDTSGARGPPTIRALRDVMMETFRAVGVDTYWQLDDSVLRFKRYDAHRGVAPVHEAFLAMQALVVASTGNGEDVALAGFEAVDLQSTLNSSKGANSMSFQKAMLIRSTSLRGVRYRRERTQDAADVAFAHDAVRAGCRVLKLTAYGYDEALPTSGLKGGLQATAQASLQRQEAVTKCEANAKEDLWLGKRRFADRAALREYCVVRMKAAGIKTPPTGEDTGDQEMKSSPIHPLSLKSKPEDATEGAEHLCAVKLQPTATLFKSLESSMAQTYQQPTTPALLKTVELMKAPPALSTKMEELMKAPPALSTKTE</sequence>
<protein>
    <recommendedName>
        <fullName evidence="3">TET-Associated Glycosyltransferase domain-containing protein</fullName>
    </recommendedName>
</protein>
<keyword evidence="2" id="KW-1133">Transmembrane helix</keyword>
<name>A0AAE0GXN5_9CHLO</name>